<keyword evidence="7" id="KW-1185">Reference proteome</keyword>
<dbReference type="OrthoDB" id="6102924at2"/>
<dbReference type="EMBL" id="FLOB01000003">
    <property type="protein sequence ID" value="SBS29983.1"/>
    <property type="molecule type" value="Genomic_DNA"/>
</dbReference>
<accession>A0A1A8TDC6</accession>
<dbReference type="Gene3D" id="2.60.450.10">
    <property type="entry name" value="Lipopolysaccharide (LPS) transport protein A like domain"/>
    <property type="match status" value="1"/>
</dbReference>
<keyword evidence="3" id="KW-0812">Transmembrane</keyword>
<dbReference type="NCBIfam" id="TIGR04409">
    <property type="entry name" value="LptC_YrbK"/>
    <property type="match status" value="1"/>
</dbReference>
<dbReference type="GO" id="GO:0030288">
    <property type="term" value="C:outer membrane-bounded periplasmic space"/>
    <property type="evidence" value="ECO:0007669"/>
    <property type="project" value="TreeGrafter"/>
</dbReference>
<name>A0A1A8TDC6_9GAMM</name>
<dbReference type="GO" id="GO:0017089">
    <property type="term" value="F:glycolipid transfer activity"/>
    <property type="evidence" value="ECO:0007669"/>
    <property type="project" value="TreeGrafter"/>
</dbReference>
<evidence type="ECO:0000256" key="4">
    <source>
        <dbReference type="ARBA" id="ARBA00022989"/>
    </source>
</evidence>
<dbReference type="STRING" id="1792290.MSP8886_01660"/>
<gene>
    <name evidence="6" type="ORF">MSP8886_01660</name>
</gene>
<dbReference type="PANTHER" id="PTHR37481:SF1">
    <property type="entry name" value="LIPOPOLYSACCHARIDE EXPORT SYSTEM PROTEIN LPTC"/>
    <property type="match status" value="1"/>
</dbReference>
<dbReference type="GO" id="GO:0005886">
    <property type="term" value="C:plasma membrane"/>
    <property type="evidence" value="ECO:0007669"/>
    <property type="project" value="InterPro"/>
</dbReference>
<keyword evidence="5" id="KW-0472">Membrane</keyword>
<dbReference type="Pfam" id="PF06835">
    <property type="entry name" value="LptC"/>
    <property type="match status" value="1"/>
</dbReference>
<dbReference type="InterPro" id="IPR052363">
    <property type="entry name" value="LPS_export_LptC"/>
</dbReference>
<dbReference type="AlphaFoldDB" id="A0A1A8TDC6"/>
<proteinExistence type="predicted"/>
<dbReference type="InterPro" id="IPR026265">
    <property type="entry name" value="LptC"/>
</dbReference>
<dbReference type="RefSeq" id="WP_067014840.1">
    <property type="nucleotide sequence ID" value="NZ_FLOB01000003.1"/>
</dbReference>
<evidence type="ECO:0000256" key="1">
    <source>
        <dbReference type="ARBA" id="ARBA00022475"/>
    </source>
</evidence>
<reference evidence="6 7" key="1">
    <citation type="submission" date="2016-06" db="EMBL/GenBank/DDBJ databases">
        <authorList>
            <person name="Kjaerup R.B."/>
            <person name="Dalgaard T.S."/>
            <person name="Juul-Madsen H.R."/>
        </authorList>
    </citation>
    <scope>NUCLEOTIDE SEQUENCE [LARGE SCALE GENOMIC DNA]</scope>
    <source>
        <strain evidence="6 7">CECT 8886</strain>
    </source>
</reference>
<evidence type="ECO:0000256" key="2">
    <source>
        <dbReference type="ARBA" id="ARBA00022519"/>
    </source>
</evidence>
<dbReference type="Proteomes" id="UP000092544">
    <property type="component" value="Unassembled WGS sequence"/>
</dbReference>
<keyword evidence="1" id="KW-1003">Cell membrane</keyword>
<dbReference type="PANTHER" id="PTHR37481">
    <property type="entry name" value="LIPOPOLYSACCHARIDE EXPORT SYSTEM PROTEIN LPTC"/>
    <property type="match status" value="1"/>
</dbReference>
<evidence type="ECO:0000313" key="6">
    <source>
        <dbReference type="EMBL" id="SBS29983.1"/>
    </source>
</evidence>
<keyword evidence="2" id="KW-0997">Cell inner membrane</keyword>
<evidence type="ECO:0000313" key="7">
    <source>
        <dbReference type="Proteomes" id="UP000092544"/>
    </source>
</evidence>
<dbReference type="GO" id="GO:0015221">
    <property type="term" value="F:lipopolysaccharide transmembrane transporter activity"/>
    <property type="evidence" value="ECO:0007669"/>
    <property type="project" value="InterPro"/>
</dbReference>
<sequence>MIKTSHKKLLLGAGGIIVVALCFWAGSSDNKNLLQTDNLSSTPDYFITKIHATEFGQDGKLIETLTADKGLHYNKGARTLLENPKVKRVEKTGNWEAQGKKGIIEDGSSDILLTDDASAIKHYVDSPDITLKADNIRYLDKKQSLTSTGNARIYSTQGETTADVIVTYINTEEVKMTGSVRGQYEATH</sequence>
<keyword evidence="4" id="KW-1133">Transmembrane helix</keyword>
<organism evidence="6 7">
    <name type="scientific">Marinomonas spartinae</name>
    <dbReference type="NCBI Taxonomy" id="1792290"/>
    <lineage>
        <taxon>Bacteria</taxon>
        <taxon>Pseudomonadati</taxon>
        <taxon>Pseudomonadota</taxon>
        <taxon>Gammaproteobacteria</taxon>
        <taxon>Oceanospirillales</taxon>
        <taxon>Oceanospirillaceae</taxon>
        <taxon>Marinomonas</taxon>
    </lineage>
</organism>
<dbReference type="InterPro" id="IPR010664">
    <property type="entry name" value="LipoPS_assembly_LptC-rel"/>
</dbReference>
<protein>
    <submittedName>
        <fullName evidence="6">Lipopolysaccharide-assembly, LptC-related</fullName>
    </submittedName>
</protein>
<evidence type="ECO:0000256" key="3">
    <source>
        <dbReference type="ARBA" id="ARBA00022692"/>
    </source>
</evidence>
<evidence type="ECO:0000256" key="5">
    <source>
        <dbReference type="ARBA" id="ARBA00023136"/>
    </source>
</evidence>